<name>A0A415E1B3_9FIRM</name>
<organism evidence="3 4">
    <name type="scientific">Emergencia timonensis</name>
    <dbReference type="NCBI Taxonomy" id="1776384"/>
    <lineage>
        <taxon>Bacteria</taxon>
        <taxon>Bacillati</taxon>
        <taxon>Bacillota</taxon>
        <taxon>Clostridia</taxon>
        <taxon>Peptostreptococcales</taxon>
        <taxon>Anaerovoracaceae</taxon>
        <taxon>Emergencia</taxon>
    </lineage>
</organism>
<protein>
    <submittedName>
        <fullName evidence="3">XRE family transcriptional regulator</fullName>
    </submittedName>
</protein>
<dbReference type="PROSITE" id="PS50943">
    <property type="entry name" value="HTH_CROC1"/>
    <property type="match status" value="1"/>
</dbReference>
<dbReference type="GO" id="GO:0003677">
    <property type="term" value="F:DNA binding"/>
    <property type="evidence" value="ECO:0007669"/>
    <property type="project" value="UniProtKB-KW"/>
</dbReference>
<accession>A0A415E1B3</accession>
<evidence type="ECO:0000313" key="4">
    <source>
        <dbReference type="Proteomes" id="UP000284841"/>
    </source>
</evidence>
<evidence type="ECO:0000313" key="3">
    <source>
        <dbReference type="EMBL" id="RHJ87435.1"/>
    </source>
</evidence>
<dbReference type="CDD" id="cd00093">
    <property type="entry name" value="HTH_XRE"/>
    <property type="match status" value="1"/>
</dbReference>
<evidence type="ECO:0000259" key="2">
    <source>
        <dbReference type="PROSITE" id="PS50943"/>
    </source>
</evidence>
<dbReference type="PANTHER" id="PTHR46558">
    <property type="entry name" value="TRACRIPTIONAL REGULATORY PROTEIN-RELATED-RELATED"/>
    <property type="match status" value="1"/>
</dbReference>
<sequence length="120" mass="13658">MFDFGQRLRELREQRHLSQEAMGKIIGRSKPVVSSYENNLKLPSLDVLINIAALYNVSLDYLVGFEKKEMVSVDGLTESQKGIVDTILFEFHDTKQAAVGFSERQQAIMSALMKEFSKKK</sequence>
<dbReference type="Pfam" id="PF01381">
    <property type="entry name" value="HTH_3"/>
    <property type="match status" value="1"/>
</dbReference>
<feature type="domain" description="HTH cro/C1-type" evidence="2">
    <location>
        <begin position="8"/>
        <end position="62"/>
    </location>
</feature>
<dbReference type="EMBL" id="QRMS01000003">
    <property type="protein sequence ID" value="RHJ87435.1"/>
    <property type="molecule type" value="Genomic_DNA"/>
</dbReference>
<dbReference type="InterPro" id="IPR001387">
    <property type="entry name" value="Cro/C1-type_HTH"/>
</dbReference>
<dbReference type="STRING" id="1776384.GCA_900086585_00992"/>
<keyword evidence="1" id="KW-0238">DNA-binding</keyword>
<gene>
    <name evidence="3" type="ORF">DW099_12115</name>
</gene>
<dbReference type="GeneID" id="83003382"/>
<dbReference type="SUPFAM" id="SSF47413">
    <property type="entry name" value="lambda repressor-like DNA-binding domains"/>
    <property type="match status" value="1"/>
</dbReference>
<dbReference type="Gene3D" id="1.10.260.40">
    <property type="entry name" value="lambda repressor-like DNA-binding domains"/>
    <property type="match status" value="1"/>
</dbReference>
<dbReference type="Proteomes" id="UP000284841">
    <property type="component" value="Unassembled WGS sequence"/>
</dbReference>
<dbReference type="PANTHER" id="PTHR46558:SF14">
    <property type="entry name" value="HTH-TYPE TRANSCRIPTIONAL REGULATOR ANSR"/>
    <property type="match status" value="1"/>
</dbReference>
<dbReference type="InterPro" id="IPR010982">
    <property type="entry name" value="Lambda_DNA-bd_dom_sf"/>
</dbReference>
<proteinExistence type="predicted"/>
<dbReference type="AlphaFoldDB" id="A0A415E1B3"/>
<dbReference type="RefSeq" id="WP_067534556.1">
    <property type="nucleotide sequence ID" value="NZ_AP025567.1"/>
</dbReference>
<reference evidence="3 4" key="1">
    <citation type="submission" date="2018-08" db="EMBL/GenBank/DDBJ databases">
        <title>A genome reference for cultivated species of the human gut microbiota.</title>
        <authorList>
            <person name="Zou Y."/>
            <person name="Xue W."/>
            <person name="Luo G."/>
        </authorList>
    </citation>
    <scope>NUCLEOTIDE SEQUENCE [LARGE SCALE GENOMIC DNA]</scope>
    <source>
        <strain evidence="3 4">AM07-24</strain>
    </source>
</reference>
<dbReference type="SMART" id="SM00530">
    <property type="entry name" value="HTH_XRE"/>
    <property type="match status" value="1"/>
</dbReference>
<evidence type="ECO:0000256" key="1">
    <source>
        <dbReference type="ARBA" id="ARBA00023125"/>
    </source>
</evidence>
<comment type="caution">
    <text evidence="3">The sequence shown here is derived from an EMBL/GenBank/DDBJ whole genome shotgun (WGS) entry which is preliminary data.</text>
</comment>
<keyword evidence="4" id="KW-1185">Reference proteome</keyword>
<dbReference type="OrthoDB" id="1856733at2"/>